<evidence type="ECO:0000259" key="1">
    <source>
        <dbReference type="PROSITE" id="PS50878"/>
    </source>
</evidence>
<accession>A0AAV3QNV0</accession>
<dbReference type="InterPro" id="IPR000477">
    <property type="entry name" value="RT_dom"/>
</dbReference>
<dbReference type="Proteomes" id="UP001454036">
    <property type="component" value="Unassembled WGS sequence"/>
</dbReference>
<dbReference type="PANTHER" id="PTHR31635">
    <property type="entry name" value="REVERSE TRANSCRIPTASE DOMAIN-CONTAINING PROTEIN-RELATED"/>
    <property type="match status" value="1"/>
</dbReference>
<gene>
    <name evidence="2" type="ORF">LIER_39662</name>
</gene>
<name>A0AAV3QNV0_LITER</name>
<dbReference type="PANTHER" id="PTHR31635:SF196">
    <property type="entry name" value="REVERSE TRANSCRIPTASE DOMAIN-CONTAINING PROTEIN-RELATED"/>
    <property type="match status" value="1"/>
</dbReference>
<dbReference type="PROSITE" id="PS50878">
    <property type="entry name" value="RT_POL"/>
    <property type="match status" value="1"/>
</dbReference>
<sequence length="105" mass="11903">MAQELMHHIDKGGKEGNVILNLDMSKAFDKLSWSFLQKILSRFGFSDILIARIMAVTDNNWFSLLLNGKPTGYFKSEKGVRQGDPLSPTVFILAEEYLLRGLQKL</sequence>
<evidence type="ECO:0000313" key="2">
    <source>
        <dbReference type="EMBL" id="GAA0163797.1"/>
    </source>
</evidence>
<dbReference type="EMBL" id="BAABME010021622">
    <property type="protein sequence ID" value="GAA0163797.1"/>
    <property type="molecule type" value="Genomic_DNA"/>
</dbReference>
<dbReference type="Pfam" id="PF00078">
    <property type="entry name" value="RVT_1"/>
    <property type="match status" value="1"/>
</dbReference>
<proteinExistence type="predicted"/>
<organism evidence="2 3">
    <name type="scientific">Lithospermum erythrorhizon</name>
    <name type="common">Purple gromwell</name>
    <name type="synonym">Lithospermum officinale var. erythrorhizon</name>
    <dbReference type="NCBI Taxonomy" id="34254"/>
    <lineage>
        <taxon>Eukaryota</taxon>
        <taxon>Viridiplantae</taxon>
        <taxon>Streptophyta</taxon>
        <taxon>Embryophyta</taxon>
        <taxon>Tracheophyta</taxon>
        <taxon>Spermatophyta</taxon>
        <taxon>Magnoliopsida</taxon>
        <taxon>eudicotyledons</taxon>
        <taxon>Gunneridae</taxon>
        <taxon>Pentapetalae</taxon>
        <taxon>asterids</taxon>
        <taxon>lamiids</taxon>
        <taxon>Boraginales</taxon>
        <taxon>Boraginaceae</taxon>
        <taxon>Boraginoideae</taxon>
        <taxon>Lithospermeae</taxon>
        <taxon>Lithospermum</taxon>
    </lineage>
</organism>
<evidence type="ECO:0000313" key="3">
    <source>
        <dbReference type="Proteomes" id="UP001454036"/>
    </source>
</evidence>
<dbReference type="SUPFAM" id="SSF56672">
    <property type="entry name" value="DNA/RNA polymerases"/>
    <property type="match status" value="1"/>
</dbReference>
<feature type="domain" description="Reverse transcriptase" evidence="1">
    <location>
        <begin position="1"/>
        <end position="105"/>
    </location>
</feature>
<keyword evidence="3" id="KW-1185">Reference proteome</keyword>
<dbReference type="InterPro" id="IPR043502">
    <property type="entry name" value="DNA/RNA_pol_sf"/>
</dbReference>
<dbReference type="AlphaFoldDB" id="A0AAV3QNV0"/>
<protein>
    <recommendedName>
        <fullName evidence="1">Reverse transcriptase domain-containing protein</fullName>
    </recommendedName>
</protein>
<reference evidence="2 3" key="1">
    <citation type="submission" date="2024-01" db="EMBL/GenBank/DDBJ databases">
        <title>The complete chloroplast genome sequence of Lithospermum erythrorhizon: insights into the phylogenetic relationship among Boraginaceae species and the maternal lineages of purple gromwells.</title>
        <authorList>
            <person name="Okada T."/>
            <person name="Watanabe K."/>
        </authorList>
    </citation>
    <scope>NUCLEOTIDE SEQUENCE [LARGE SCALE GENOMIC DNA]</scope>
</reference>
<comment type="caution">
    <text evidence="2">The sequence shown here is derived from an EMBL/GenBank/DDBJ whole genome shotgun (WGS) entry which is preliminary data.</text>
</comment>